<protein>
    <submittedName>
        <fullName evidence="10">Mechanosensitive ion channel family protein</fullName>
    </submittedName>
</protein>
<dbReference type="PANTHER" id="PTHR30221">
    <property type="entry name" value="SMALL-CONDUCTANCE MECHANOSENSITIVE CHANNEL"/>
    <property type="match status" value="1"/>
</dbReference>
<dbReference type="Pfam" id="PF21082">
    <property type="entry name" value="MS_channel_3rd"/>
    <property type="match status" value="1"/>
</dbReference>
<evidence type="ECO:0000256" key="5">
    <source>
        <dbReference type="ARBA" id="ARBA00022989"/>
    </source>
</evidence>
<keyword evidence="6 7" id="KW-0472">Membrane</keyword>
<dbReference type="GO" id="GO:0005886">
    <property type="term" value="C:plasma membrane"/>
    <property type="evidence" value="ECO:0007669"/>
    <property type="project" value="UniProtKB-SubCell"/>
</dbReference>
<dbReference type="InterPro" id="IPR011014">
    <property type="entry name" value="MscS_channel_TM-2"/>
</dbReference>
<evidence type="ECO:0000313" key="11">
    <source>
        <dbReference type="Proteomes" id="UP000886860"/>
    </source>
</evidence>
<feature type="transmembrane region" description="Helical" evidence="7">
    <location>
        <begin position="57"/>
        <end position="76"/>
    </location>
</feature>
<feature type="transmembrane region" description="Helical" evidence="7">
    <location>
        <begin position="97"/>
        <end position="115"/>
    </location>
</feature>
<dbReference type="PROSITE" id="PS01246">
    <property type="entry name" value="UPF0003"/>
    <property type="match status" value="1"/>
</dbReference>
<comment type="similarity">
    <text evidence="2">Belongs to the MscS (TC 1.A.23) family.</text>
</comment>
<dbReference type="SUPFAM" id="SSF82861">
    <property type="entry name" value="Mechanosensitive channel protein MscS (YggB), transmembrane region"/>
    <property type="match status" value="1"/>
</dbReference>
<accession>A0A9D1GKN4</accession>
<dbReference type="InterPro" id="IPR023408">
    <property type="entry name" value="MscS_beta-dom_sf"/>
</dbReference>
<dbReference type="InterPro" id="IPR045275">
    <property type="entry name" value="MscS_archaea/bacteria_type"/>
</dbReference>
<dbReference type="Pfam" id="PF00924">
    <property type="entry name" value="MS_channel_2nd"/>
    <property type="match status" value="1"/>
</dbReference>
<evidence type="ECO:0000259" key="9">
    <source>
        <dbReference type="Pfam" id="PF21082"/>
    </source>
</evidence>
<reference evidence="10" key="1">
    <citation type="submission" date="2020-10" db="EMBL/GenBank/DDBJ databases">
        <authorList>
            <person name="Gilroy R."/>
        </authorList>
    </citation>
    <scope>NUCLEOTIDE SEQUENCE</scope>
    <source>
        <strain evidence="10">CHK123-3438</strain>
    </source>
</reference>
<feature type="domain" description="Mechanosensitive ion channel MscS" evidence="8">
    <location>
        <begin position="144"/>
        <end position="211"/>
    </location>
</feature>
<evidence type="ECO:0000313" key="10">
    <source>
        <dbReference type="EMBL" id="HIT42690.1"/>
    </source>
</evidence>
<evidence type="ECO:0000256" key="4">
    <source>
        <dbReference type="ARBA" id="ARBA00022692"/>
    </source>
</evidence>
<proteinExistence type="inferred from homology"/>
<organism evidence="10 11">
    <name type="scientific">Candidatus Caccovicinus merdipullorum</name>
    <dbReference type="NCBI Taxonomy" id="2840724"/>
    <lineage>
        <taxon>Bacteria</taxon>
        <taxon>Bacillati</taxon>
        <taxon>Bacillota</taxon>
        <taxon>Clostridia</taxon>
        <taxon>Eubacteriales</taxon>
        <taxon>Candidatus Caccovicinus</taxon>
    </lineage>
</organism>
<dbReference type="InterPro" id="IPR006686">
    <property type="entry name" value="MscS_channel_CS"/>
</dbReference>
<sequence length="320" mass="35369">MILSQAETQVESAAETAAEILQETLPVAQEVAEDISNLKPNAILETLKNMIPGLMSLGYRLLVVAFIIIIGMRIISSVKKMFSRSFERMEMEISLRKFLMSVLSVAMYLLLALIAADKLGFNPASLIAVVGSAGVAVALSLQESLSNFAGGIIIMVMKPFRVGDYIVTTTTGIEGTVKIIGLIYTSLLTPDNRMVVIPNGGLANSSITNVTAEDKRRIEIQVGISYESDLRRAKELLLQILDTHPMALHEEDRMPQVFVWELGSNSVVLGGRVWSKMEDYWTVKFEITEQIKLTFDREGIEIPYQRVDIKVAGLETGEKK</sequence>
<dbReference type="EMBL" id="DVKS01000190">
    <property type="protein sequence ID" value="HIT42690.1"/>
    <property type="molecule type" value="Genomic_DNA"/>
</dbReference>
<reference evidence="10" key="2">
    <citation type="journal article" date="2021" name="PeerJ">
        <title>Extensive microbial diversity within the chicken gut microbiome revealed by metagenomics and culture.</title>
        <authorList>
            <person name="Gilroy R."/>
            <person name="Ravi A."/>
            <person name="Getino M."/>
            <person name="Pursley I."/>
            <person name="Horton D.L."/>
            <person name="Alikhan N.F."/>
            <person name="Baker D."/>
            <person name="Gharbi K."/>
            <person name="Hall N."/>
            <person name="Watson M."/>
            <person name="Adriaenssens E.M."/>
            <person name="Foster-Nyarko E."/>
            <person name="Jarju S."/>
            <person name="Secka A."/>
            <person name="Antonio M."/>
            <person name="Oren A."/>
            <person name="Chaudhuri R.R."/>
            <person name="La Ragione R."/>
            <person name="Hildebrand F."/>
            <person name="Pallen M.J."/>
        </authorList>
    </citation>
    <scope>NUCLEOTIDE SEQUENCE</scope>
    <source>
        <strain evidence="10">CHK123-3438</strain>
    </source>
</reference>
<dbReference type="InterPro" id="IPR010920">
    <property type="entry name" value="LSM_dom_sf"/>
</dbReference>
<dbReference type="SUPFAM" id="SSF82689">
    <property type="entry name" value="Mechanosensitive channel protein MscS (YggB), C-terminal domain"/>
    <property type="match status" value="1"/>
</dbReference>
<dbReference type="GO" id="GO:0008381">
    <property type="term" value="F:mechanosensitive monoatomic ion channel activity"/>
    <property type="evidence" value="ECO:0007669"/>
    <property type="project" value="InterPro"/>
</dbReference>
<evidence type="ECO:0000256" key="1">
    <source>
        <dbReference type="ARBA" id="ARBA00004651"/>
    </source>
</evidence>
<dbReference type="Gene3D" id="3.30.70.100">
    <property type="match status" value="1"/>
</dbReference>
<dbReference type="Gene3D" id="1.10.287.1260">
    <property type="match status" value="1"/>
</dbReference>
<keyword evidence="3" id="KW-1003">Cell membrane</keyword>
<dbReference type="Gene3D" id="2.30.30.60">
    <property type="match status" value="1"/>
</dbReference>
<dbReference type="InterPro" id="IPR006685">
    <property type="entry name" value="MscS_channel_2nd"/>
</dbReference>
<gene>
    <name evidence="10" type="ORF">IAB60_11460</name>
</gene>
<evidence type="ECO:0000256" key="7">
    <source>
        <dbReference type="SAM" id="Phobius"/>
    </source>
</evidence>
<dbReference type="InterPro" id="IPR049278">
    <property type="entry name" value="MS_channel_C"/>
</dbReference>
<dbReference type="Proteomes" id="UP000886860">
    <property type="component" value="Unassembled WGS sequence"/>
</dbReference>
<dbReference type="PANTHER" id="PTHR30221:SF8">
    <property type="entry name" value="SMALL-CONDUCTANCE MECHANOSENSITIVE CHANNEL"/>
    <property type="match status" value="1"/>
</dbReference>
<evidence type="ECO:0000256" key="2">
    <source>
        <dbReference type="ARBA" id="ARBA00008017"/>
    </source>
</evidence>
<dbReference type="InterPro" id="IPR011066">
    <property type="entry name" value="MscS_channel_C_sf"/>
</dbReference>
<comment type="caution">
    <text evidence="10">The sequence shown here is derived from an EMBL/GenBank/DDBJ whole genome shotgun (WGS) entry which is preliminary data.</text>
</comment>
<feature type="domain" description="Mechanosensitive ion channel MscS C-terminal" evidence="9">
    <location>
        <begin position="218"/>
        <end position="302"/>
    </location>
</feature>
<evidence type="ECO:0000259" key="8">
    <source>
        <dbReference type="Pfam" id="PF00924"/>
    </source>
</evidence>
<comment type="subcellular location">
    <subcellularLocation>
        <location evidence="1">Cell membrane</location>
        <topology evidence="1">Multi-pass membrane protein</topology>
    </subcellularLocation>
</comment>
<name>A0A9D1GKN4_9FIRM</name>
<keyword evidence="4 7" id="KW-0812">Transmembrane</keyword>
<dbReference type="SUPFAM" id="SSF50182">
    <property type="entry name" value="Sm-like ribonucleoproteins"/>
    <property type="match status" value="1"/>
</dbReference>
<evidence type="ECO:0000256" key="3">
    <source>
        <dbReference type="ARBA" id="ARBA00022475"/>
    </source>
</evidence>
<feature type="transmembrane region" description="Helical" evidence="7">
    <location>
        <begin position="121"/>
        <end position="141"/>
    </location>
</feature>
<keyword evidence="5 7" id="KW-1133">Transmembrane helix</keyword>
<evidence type="ECO:0000256" key="6">
    <source>
        <dbReference type="ARBA" id="ARBA00023136"/>
    </source>
</evidence>
<dbReference type="AlphaFoldDB" id="A0A9D1GKN4"/>